<dbReference type="EMBL" id="BKZW01000003">
    <property type="protein sequence ID" value="GER91281.1"/>
    <property type="molecule type" value="Genomic_DNA"/>
</dbReference>
<keyword evidence="2" id="KW-0808">Transferase</keyword>
<sequence>MPPFFAIPLRNWDGQALQKHLAKMLLPRTFALYDGTDWEQAAAELQTLHLSYPSYYLVPHHGMKDGYLSYQQAAGWEAVEHLFRIPRVRPTVVQLAQDTTPQTIVDLGCGTALTSIEIACSLPQANLYLVDLSPYALVAARHQARQANVLSRVNFLHAAAEDTSLPANSADLVLISLLLHELPYEHARNVLREARRLLRDNGRLIIFDPIQCAFPWPRIDRAVNIFLMHLMHEVYWMEYATNPVWHTCQAAGFHHIERQLLFALPWIYQVVYATK</sequence>
<keyword evidence="3" id="KW-1185">Reference proteome</keyword>
<dbReference type="InterPro" id="IPR041698">
    <property type="entry name" value="Methyltransf_25"/>
</dbReference>
<dbReference type="PANTHER" id="PTHR42912">
    <property type="entry name" value="METHYLTRANSFERASE"/>
    <property type="match status" value="1"/>
</dbReference>
<reference evidence="2 3" key="1">
    <citation type="submission" date="2019-10" db="EMBL/GenBank/DDBJ databases">
        <title>Dictyobacter vulcani sp. nov., within the class Ktedonobacteria, isolated from soil of volcanic Mt. Zao.</title>
        <authorList>
            <person name="Zheng Y."/>
            <person name="Wang C.M."/>
            <person name="Sakai Y."/>
            <person name="Abe K."/>
            <person name="Yokota A."/>
            <person name="Yabe S."/>
        </authorList>
    </citation>
    <scope>NUCLEOTIDE SEQUENCE [LARGE SCALE GENOMIC DNA]</scope>
    <source>
        <strain evidence="2 3">W12</strain>
    </source>
</reference>
<dbReference type="CDD" id="cd02440">
    <property type="entry name" value="AdoMet_MTases"/>
    <property type="match status" value="1"/>
</dbReference>
<feature type="domain" description="Methyltransferase" evidence="1">
    <location>
        <begin position="104"/>
        <end position="202"/>
    </location>
</feature>
<dbReference type="AlphaFoldDB" id="A0A5J4KXQ5"/>
<dbReference type="Gene3D" id="3.40.50.150">
    <property type="entry name" value="Vaccinia Virus protein VP39"/>
    <property type="match status" value="1"/>
</dbReference>
<comment type="caution">
    <text evidence="2">The sequence shown here is derived from an EMBL/GenBank/DDBJ whole genome shotgun (WGS) entry which is preliminary data.</text>
</comment>
<dbReference type="RefSeq" id="WP_151758935.1">
    <property type="nucleotide sequence ID" value="NZ_BKZW01000003.1"/>
</dbReference>
<dbReference type="Proteomes" id="UP000326912">
    <property type="component" value="Unassembled WGS sequence"/>
</dbReference>
<protein>
    <submittedName>
        <fullName evidence="2">Methyltransferase type 11</fullName>
    </submittedName>
</protein>
<dbReference type="GO" id="GO:0032259">
    <property type="term" value="P:methylation"/>
    <property type="evidence" value="ECO:0007669"/>
    <property type="project" value="UniProtKB-KW"/>
</dbReference>
<dbReference type="GO" id="GO:0008168">
    <property type="term" value="F:methyltransferase activity"/>
    <property type="evidence" value="ECO:0007669"/>
    <property type="project" value="UniProtKB-KW"/>
</dbReference>
<keyword evidence="2" id="KW-0489">Methyltransferase</keyword>
<dbReference type="SUPFAM" id="SSF53335">
    <property type="entry name" value="S-adenosyl-L-methionine-dependent methyltransferases"/>
    <property type="match status" value="1"/>
</dbReference>
<proteinExistence type="predicted"/>
<evidence type="ECO:0000259" key="1">
    <source>
        <dbReference type="Pfam" id="PF13649"/>
    </source>
</evidence>
<gene>
    <name evidence="2" type="ORF">KDW_54430</name>
</gene>
<dbReference type="InterPro" id="IPR050508">
    <property type="entry name" value="Methyltransf_Superfamily"/>
</dbReference>
<evidence type="ECO:0000313" key="3">
    <source>
        <dbReference type="Proteomes" id="UP000326912"/>
    </source>
</evidence>
<evidence type="ECO:0000313" key="2">
    <source>
        <dbReference type="EMBL" id="GER91281.1"/>
    </source>
</evidence>
<name>A0A5J4KXQ5_9CHLR</name>
<dbReference type="InterPro" id="IPR029063">
    <property type="entry name" value="SAM-dependent_MTases_sf"/>
</dbReference>
<accession>A0A5J4KXQ5</accession>
<organism evidence="2 3">
    <name type="scientific">Dictyobacter vulcani</name>
    <dbReference type="NCBI Taxonomy" id="2607529"/>
    <lineage>
        <taxon>Bacteria</taxon>
        <taxon>Bacillati</taxon>
        <taxon>Chloroflexota</taxon>
        <taxon>Ktedonobacteria</taxon>
        <taxon>Ktedonobacterales</taxon>
        <taxon>Dictyobacteraceae</taxon>
        <taxon>Dictyobacter</taxon>
    </lineage>
</organism>
<dbReference type="Pfam" id="PF13649">
    <property type="entry name" value="Methyltransf_25"/>
    <property type="match status" value="1"/>
</dbReference>